<name>A0A3G2L9T7_9FLAO</name>
<dbReference type="AlphaFoldDB" id="A0A3G2L9T7"/>
<dbReference type="InterPro" id="IPR018247">
    <property type="entry name" value="EF_Hand_1_Ca_BS"/>
</dbReference>
<dbReference type="RefSeq" id="WP_121850039.1">
    <property type="nucleotide sequence ID" value="NZ_CP032050.1"/>
</dbReference>
<dbReference type="PROSITE" id="PS00018">
    <property type="entry name" value="EF_HAND_1"/>
    <property type="match status" value="1"/>
</dbReference>
<keyword evidence="1" id="KW-1133">Transmembrane helix</keyword>
<protein>
    <recommendedName>
        <fullName evidence="4">EF-hand domain-containing protein</fullName>
    </recommendedName>
</protein>
<gene>
    <name evidence="2" type="ORF">D1013_17410</name>
</gene>
<dbReference type="EMBL" id="CP032050">
    <property type="protein sequence ID" value="AYN69032.1"/>
    <property type="molecule type" value="Genomic_DNA"/>
</dbReference>
<organism evidence="2 3">
    <name type="scientific">Euzebyella marina</name>
    <dbReference type="NCBI Taxonomy" id="1761453"/>
    <lineage>
        <taxon>Bacteria</taxon>
        <taxon>Pseudomonadati</taxon>
        <taxon>Bacteroidota</taxon>
        <taxon>Flavobacteriia</taxon>
        <taxon>Flavobacteriales</taxon>
        <taxon>Flavobacteriaceae</taxon>
        <taxon>Euzebyella</taxon>
    </lineage>
</organism>
<feature type="transmembrane region" description="Helical" evidence="1">
    <location>
        <begin position="99"/>
        <end position="124"/>
    </location>
</feature>
<evidence type="ECO:0000313" key="3">
    <source>
        <dbReference type="Proteomes" id="UP000276309"/>
    </source>
</evidence>
<dbReference type="KEGG" id="emar:D1013_17410"/>
<feature type="transmembrane region" description="Helical" evidence="1">
    <location>
        <begin position="34"/>
        <end position="54"/>
    </location>
</feature>
<keyword evidence="1" id="KW-0812">Transmembrane</keyword>
<reference evidence="2 3" key="1">
    <citation type="submission" date="2018-08" db="EMBL/GenBank/DDBJ databases">
        <title>The reduced genetic potential of extracellular carbohydrate catabolism in Euzebyella marina RN62, a Flavobacteriia bacterium isolated from the hadal water.</title>
        <authorList>
            <person name="Xue C."/>
        </authorList>
    </citation>
    <scope>NUCLEOTIDE SEQUENCE [LARGE SCALE GENOMIC DNA]</scope>
    <source>
        <strain evidence="2 3">RN62</strain>
    </source>
</reference>
<accession>A0A3G2L9T7</accession>
<keyword evidence="3" id="KW-1185">Reference proteome</keyword>
<dbReference type="Proteomes" id="UP000276309">
    <property type="component" value="Chromosome"/>
</dbReference>
<evidence type="ECO:0000256" key="1">
    <source>
        <dbReference type="SAM" id="Phobius"/>
    </source>
</evidence>
<sequence length="133" mass="15283">MNTPSFIGFILGITGIVILLFLGRKTKDPYWKCVWRSSLLFCSMYILILIVMAVNAQYLSFQLEAMDVNGNGQIDLNEYTEEYRVVRDRLLKDPDRNNAFYTGAILSFVMALIALSIDLFTTYFQSRTNSIKI</sequence>
<proteinExistence type="predicted"/>
<keyword evidence="1" id="KW-0472">Membrane</keyword>
<evidence type="ECO:0008006" key="4">
    <source>
        <dbReference type="Google" id="ProtNLM"/>
    </source>
</evidence>
<evidence type="ECO:0000313" key="2">
    <source>
        <dbReference type="EMBL" id="AYN69032.1"/>
    </source>
</evidence>
<dbReference type="OrthoDB" id="1443810at2"/>
<feature type="transmembrane region" description="Helical" evidence="1">
    <location>
        <begin position="6"/>
        <end position="22"/>
    </location>
</feature>